<dbReference type="RefSeq" id="WP_066738503.1">
    <property type="nucleotide sequence ID" value="NZ_JAJCIQ010000009.1"/>
</dbReference>
<keyword evidence="1" id="KW-0808">Transferase</keyword>
<dbReference type="PANTHER" id="PTHR35276">
    <property type="entry name" value="S-ADENOSYL-L-METHIONINE-DEPENDENT METHYLTRANSFERASES SUPERFAMILY PROTEIN"/>
    <property type="match status" value="1"/>
</dbReference>
<name>A0ABS8DIN1_9FIRM</name>
<dbReference type="GO" id="GO:0032259">
    <property type="term" value="P:methylation"/>
    <property type="evidence" value="ECO:0007669"/>
    <property type="project" value="UniProtKB-KW"/>
</dbReference>
<dbReference type="EMBL" id="JAJCIS010000009">
    <property type="protein sequence ID" value="MCB7388240.1"/>
    <property type="molecule type" value="Genomic_DNA"/>
</dbReference>
<sequence length="189" mass="20599">MNRYQVTDWCHGFIKEHVEPGDICIDATAGNGNDTAYLCGLLKGTGKVYAFDIQEQAVIRTRERIKDAACETEVILSGHENMARYIKEAGEVSCIVFNFGYLPGGDHAMATKGETSIAAMEAGLALLKAGGIMSLCIYSGGDSGFEEKDAVLAWLRTLDSKRFLVIVSEYYNRPNHPPIPAFVVKLGNS</sequence>
<accession>A0ABS8DIN1</accession>
<evidence type="ECO:0000313" key="2">
    <source>
        <dbReference type="Proteomes" id="UP001299546"/>
    </source>
</evidence>
<dbReference type="PANTHER" id="PTHR35276:SF1">
    <property type="entry name" value="TRNA (MNM(5)S(2)U34)-METHYLTRANSFERASE, CHLOROPLASTIC"/>
    <property type="match status" value="1"/>
</dbReference>
<keyword evidence="1" id="KW-0489">Methyltransferase</keyword>
<evidence type="ECO:0000313" key="1">
    <source>
        <dbReference type="EMBL" id="MCB7388240.1"/>
    </source>
</evidence>
<protein>
    <submittedName>
        <fullName evidence="1">SAM-dependent methyltransferase</fullName>
    </submittedName>
</protein>
<dbReference type="Gene3D" id="3.40.50.150">
    <property type="entry name" value="Vaccinia Virus protein VP39"/>
    <property type="match status" value="1"/>
</dbReference>
<reference evidence="1 2" key="1">
    <citation type="submission" date="2021-10" db="EMBL/GenBank/DDBJ databases">
        <title>Collection of gut derived symbiotic bacterial strains cultured from healthy donors.</title>
        <authorList>
            <person name="Lin H."/>
            <person name="Littmann E."/>
            <person name="Kohout C."/>
            <person name="Pamer E.G."/>
        </authorList>
    </citation>
    <scope>NUCLEOTIDE SEQUENCE [LARGE SCALE GENOMIC DNA]</scope>
    <source>
        <strain evidence="1 2">DFI.1.165</strain>
    </source>
</reference>
<dbReference type="Pfam" id="PF06962">
    <property type="entry name" value="rRNA_methylase"/>
    <property type="match status" value="1"/>
</dbReference>
<dbReference type="Proteomes" id="UP001299546">
    <property type="component" value="Unassembled WGS sequence"/>
</dbReference>
<dbReference type="SUPFAM" id="SSF53335">
    <property type="entry name" value="S-adenosyl-L-methionine-dependent methyltransferases"/>
    <property type="match status" value="1"/>
</dbReference>
<gene>
    <name evidence="1" type="ORF">LIZ65_13190</name>
</gene>
<proteinExistence type="predicted"/>
<organism evidence="1 2">
    <name type="scientific">Bariatricus massiliensis</name>
    <dbReference type="NCBI Taxonomy" id="1745713"/>
    <lineage>
        <taxon>Bacteria</taxon>
        <taxon>Bacillati</taxon>
        <taxon>Bacillota</taxon>
        <taxon>Clostridia</taxon>
        <taxon>Lachnospirales</taxon>
        <taxon>Lachnospiraceae</taxon>
        <taxon>Bariatricus</taxon>
    </lineage>
</organism>
<dbReference type="InterPro" id="IPR010719">
    <property type="entry name" value="MnmM_MeTrfase"/>
</dbReference>
<comment type="caution">
    <text evidence="1">The sequence shown here is derived from an EMBL/GenBank/DDBJ whole genome shotgun (WGS) entry which is preliminary data.</text>
</comment>
<dbReference type="InterPro" id="IPR029063">
    <property type="entry name" value="SAM-dependent_MTases_sf"/>
</dbReference>
<keyword evidence="2" id="KW-1185">Reference proteome</keyword>
<dbReference type="GO" id="GO:0008168">
    <property type="term" value="F:methyltransferase activity"/>
    <property type="evidence" value="ECO:0007669"/>
    <property type="project" value="UniProtKB-KW"/>
</dbReference>